<evidence type="ECO:0000313" key="2">
    <source>
        <dbReference type="EMBL" id="UWZ53993.1"/>
    </source>
</evidence>
<gene>
    <name evidence="2" type="ORF">Daura_47210</name>
</gene>
<sequence length="67" mass="7002">MAAVARWLPLTHGIAAAREVAAGAGLASVRDDVLAEAALGTLYVVIGLGLLAWFERESRRKATLDVA</sequence>
<keyword evidence="1" id="KW-0472">Membrane</keyword>
<dbReference type="KEGG" id="daur:Daura_47210"/>
<keyword evidence="3" id="KW-1185">Reference proteome</keyword>
<organism evidence="2 3">
    <name type="scientific">Dactylosporangium aurantiacum</name>
    <dbReference type="NCBI Taxonomy" id="35754"/>
    <lineage>
        <taxon>Bacteria</taxon>
        <taxon>Bacillati</taxon>
        <taxon>Actinomycetota</taxon>
        <taxon>Actinomycetes</taxon>
        <taxon>Micromonosporales</taxon>
        <taxon>Micromonosporaceae</taxon>
        <taxon>Dactylosporangium</taxon>
    </lineage>
</organism>
<keyword evidence="1" id="KW-0812">Transmembrane</keyword>
<name>A0A9Q9MCH2_9ACTN</name>
<accession>A0A9Q9MCH2</accession>
<feature type="transmembrane region" description="Helical" evidence="1">
    <location>
        <begin position="33"/>
        <end position="54"/>
    </location>
</feature>
<keyword evidence="1" id="KW-1133">Transmembrane helix</keyword>
<evidence type="ECO:0000256" key="1">
    <source>
        <dbReference type="SAM" id="Phobius"/>
    </source>
</evidence>
<dbReference type="EMBL" id="CP073767">
    <property type="protein sequence ID" value="UWZ53993.1"/>
    <property type="molecule type" value="Genomic_DNA"/>
</dbReference>
<dbReference type="AlphaFoldDB" id="A0A9Q9MCH2"/>
<evidence type="ECO:0000313" key="3">
    <source>
        <dbReference type="Proteomes" id="UP001058003"/>
    </source>
</evidence>
<reference evidence="2" key="1">
    <citation type="submission" date="2021-04" db="EMBL/GenBank/DDBJ databases">
        <title>Dactylosporangium aurantiacum NRRL B-8018 full assembly.</title>
        <authorList>
            <person name="Hartkoorn R.C."/>
            <person name="Beaudoing E."/>
            <person name="Hot D."/>
        </authorList>
    </citation>
    <scope>NUCLEOTIDE SEQUENCE</scope>
    <source>
        <strain evidence="2">NRRL B-8018</strain>
    </source>
</reference>
<protein>
    <submittedName>
        <fullName evidence="2">Uncharacterized protein</fullName>
    </submittedName>
</protein>
<proteinExistence type="predicted"/>
<dbReference type="Proteomes" id="UP001058003">
    <property type="component" value="Chromosome"/>
</dbReference>